<protein>
    <submittedName>
        <fullName evidence="5">Response regulator</fullName>
    </submittedName>
</protein>
<dbReference type="InterPro" id="IPR050595">
    <property type="entry name" value="Bact_response_regulator"/>
</dbReference>
<dbReference type="EMBL" id="CP048711">
    <property type="protein sequence ID" value="QIB65744.1"/>
    <property type="molecule type" value="Genomic_DNA"/>
</dbReference>
<dbReference type="SMART" id="SM00448">
    <property type="entry name" value="REC"/>
    <property type="match status" value="1"/>
</dbReference>
<dbReference type="Pfam" id="PF00072">
    <property type="entry name" value="Response_reg"/>
    <property type="match status" value="1"/>
</dbReference>
<dbReference type="PANTHER" id="PTHR44591:SF3">
    <property type="entry name" value="RESPONSE REGULATORY DOMAIN-CONTAINING PROTEIN"/>
    <property type="match status" value="1"/>
</dbReference>
<feature type="domain" description="Response regulatory" evidence="4">
    <location>
        <begin position="4"/>
        <end position="120"/>
    </location>
</feature>
<dbReference type="PROSITE" id="PS50110">
    <property type="entry name" value="RESPONSE_REGULATORY"/>
    <property type="match status" value="1"/>
</dbReference>
<dbReference type="Gene3D" id="3.40.50.2300">
    <property type="match status" value="1"/>
</dbReference>
<keyword evidence="1 2" id="KW-0597">Phosphoprotein</keyword>
<dbReference type="InterPro" id="IPR001789">
    <property type="entry name" value="Sig_transdc_resp-reg_receiver"/>
</dbReference>
<feature type="modified residue" description="4-aspartylphosphate" evidence="2">
    <location>
        <position position="53"/>
    </location>
</feature>
<proteinExistence type="predicted"/>
<dbReference type="PANTHER" id="PTHR44591">
    <property type="entry name" value="STRESS RESPONSE REGULATOR PROTEIN 1"/>
    <property type="match status" value="1"/>
</dbReference>
<organism evidence="5 6">
    <name type="scientific">Kineobactrum salinum</name>
    <dbReference type="NCBI Taxonomy" id="2708301"/>
    <lineage>
        <taxon>Bacteria</taxon>
        <taxon>Pseudomonadati</taxon>
        <taxon>Pseudomonadota</taxon>
        <taxon>Gammaproteobacteria</taxon>
        <taxon>Cellvibrionales</taxon>
        <taxon>Halieaceae</taxon>
        <taxon>Kineobactrum</taxon>
    </lineage>
</organism>
<dbReference type="RefSeq" id="WP_163495142.1">
    <property type="nucleotide sequence ID" value="NZ_CP048711.1"/>
</dbReference>
<gene>
    <name evidence="5" type="ORF">G3T16_10285</name>
</gene>
<dbReference type="SUPFAM" id="SSF52172">
    <property type="entry name" value="CheY-like"/>
    <property type="match status" value="1"/>
</dbReference>
<dbReference type="Proteomes" id="UP000477680">
    <property type="component" value="Chromosome"/>
</dbReference>
<keyword evidence="6" id="KW-1185">Reference proteome</keyword>
<name>A0A6C0U8A8_9GAMM</name>
<feature type="compositionally biased region" description="Polar residues" evidence="3">
    <location>
        <begin position="123"/>
        <end position="135"/>
    </location>
</feature>
<evidence type="ECO:0000259" key="4">
    <source>
        <dbReference type="PROSITE" id="PS50110"/>
    </source>
</evidence>
<feature type="region of interest" description="Disordered" evidence="3">
    <location>
        <begin position="121"/>
        <end position="147"/>
    </location>
</feature>
<dbReference type="KEGG" id="kim:G3T16_10285"/>
<dbReference type="GO" id="GO:0000160">
    <property type="term" value="P:phosphorelay signal transduction system"/>
    <property type="evidence" value="ECO:0007669"/>
    <property type="project" value="InterPro"/>
</dbReference>
<dbReference type="AlphaFoldDB" id="A0A6C0U8A8"/>
<sequence length="147" mass="16082">MGRRILVIEDHADNLDLMVYLLGAFGYRVSTARNGREGLDCAARERPDVIICDIQMPVMDGYQVIHELKHNPDLAAIPVIAVTAFAMPGDRQKVMAAGFDGCFTKPIDAETFVQQMREFIPQGPQTGTQSGSHTDTGCEESGHDTDS</sequence>
<dbReference type="InterPro" id="IPR011006">
    <property type="entry name" value="CheY-like_superfamily"/>
</dbReference>
<evidence type="ECO:0000256" key="2">
    <source>
        <dbReference type="PROSITE-ProRule" id="PRU00169"/>
    </source>
</evidence>
<reference evidence="5 6" key="1">
    <citation type="submission" date="2020-02" db="EMBL/GenBank/DDBJ databases">
        <title>Genome sequencing for Kineobactrum sp. M2.</title>
        <authorList>
            <person name="Park S.-J."/>
        </authorList>
    </citation>
    <scope>NUCLEOTIDE SEQUENCE [LARGE SCALE GENOMIC DNA]</scope>
    <source>
        <strain evidence="5 6">M2</strain>
    </source>
</reference>
<evidence type="ECO:0000256" key="3">
    <source>
        <dbReference type="SAM" id="MobiDB-lite"/>
    </source>
</evidence>
<evidence type="ECO:0000313" key="6">
    <source>
        <dbReference type="Proteomes" id="UP000477680"/>
    </source>
</evidence>
<evidence type="ECO:0000313" key="5">
    <source>
        <dbReference type="EMBL" id="QIB65744.1"/>
    </source>
</evidence>
<accession>A0A6C0U8A8</accession>
<evidence type="ECO:0000256" key="1">
    <source>
        <dbReference type="ARBA" id="ARBA00022553"/>
    </source>
</evidence>